<dbReference type="KEGG" id="nef:GP480_01360"/>
<organism evidence="1 2">
    <name type="scientific">Neorickettsia findlayensis</name>
    <dbReference type="NCBI Taxonomy" id="2686014"/>
    <lineage>
        <taxon>Bacteria</taxon>
        <taxon>Pseudomonadati</taxon>
        <taxon>Pseudomonadota</taxon>
        <taxon>Alphaproteobacteria</taxon>
        <taxon>Rickettsiales</taxon>
        <taxon>Anaplasmataceae</taxon>
        <taxon>Neorickettsia</taxon>
    </lineage>
</organism>
<name>A0A6P1GA55_9RICK</name>
<dbReference type="AlphaFoldDB" id="A0A6P1GA55"/>
<dbReference type="RefSeq" id="WP_160095180.1">
    <property type="nucleotide sequence ID" value="NZ_CP047224.1"/>
</dbReference>
<dbReference type="Proteomes" id="UP000464912">
    <property type="component" value="Chromosome"/>
</dbReference>
<keyword evidence="2" id="KW-1185">Reference proteome</keyword>
<evidence type="ECO:0000313" key="2">
    <source>
        <dbReference type="Proteomes" id="UP000464912"/>
    </source>
</evidence>
<reference evidence="1 2" key="2">
    <citation type="journal article" date="2020" name="MBio">
        <title>Isolation and Molecular Analysis of a Novel Neorickettsia Species That Causes Potomac Horse Fever.</title>
        <authorList>
            <person name="Teymournejad O."/>
            <person name="Lin M."/>
            <person name="Bekebrede H."/>
            <person name="Kamr A."/>
            <person name="Toribio R.E."/>
            <person name="Arroyo L.G."/>
            <person name="Baird J.D."/>
            <person name="Rikihisa Y."/>
        </authorList>
    </citation>
    <scope>NUCLEOTIDE SEQUENCE [LARGE SCALE GENOMIC DNA]</scope>
    <source>
        <strain evidence="1 2">Fin17</strain>
    </source>
</reference>
<gene>
    <name evidence="1" type="ORF">GP480_01360</name>
</gene>
<reference evidence="1 2" key="1">
    <citation type="journal article" date="2020" name="MBio">
        <title>Erratum for Teymournejad et al., 'Isolation and Molecular Analysis of a Novel Neorickettsia Species That Causes Potomac Horse Fever'.</title>
        <authorList>
            <person name="Teymournejad O."/>
            <person name="Lin M."/>
            <person name="Bekebrede H."/>
            <person name="Kamr A."/>
            <person name="Toribio R.E."/>
            <person name="Arroyo L.G."/>
            <person name="Baird J.D."/>
            <person name="Rikihisa Y."/>
        </authorList>
    </citation>
    <scope>NUCLEOTIDE SEQUENCE [LARGE SCALE GENOMIC DNA]</scope>
    <source>
        <strain evidence="1 2">Fin17</strain>
    </source>
</reference>
<sequence>MPEDLSCYFPISPRDADSSASSQSCILQASVTFTSLDQVRESGAGVVQQCDVCSNSQESGRERG</sequence>
<protein>
    <submittedName>
        <fullName evidence="1">Uncharacterized protein</fullName>
    </submittedName>
</protein>
<dbReference type="EMBL" id="CP047224">
    <property type="protein sequence ID" value="QHD65103.1"/>
    <property type="molecule type" value="Genomic_DNA"/>
</dbReference>
<proteinExistence type="predicted"/>
<accession>A0A6P1GA55</accession>
<evidence type="ECO:0000313" key="1">
    <source>
        <dbReference type="EMBL" id="QHD65103.1"/>
    </source>
</evidence>